<comment type="caution">
    <text evidence="2">The sequence shown here is derived from an EMBL/GenBank/DDBJ whole genome shotgun (WGS) entry which is preliminary data.</text>
</comment>
<protein>
    <submittedName>
        <fullName evidence="2">Uncharacterized protein</fullName>
    </submittedName>
</protein>
<reference evidence="2 3" key="1">
    <citation type="journal article" date="2012" name="Genome Biol.">
        <title>Genome and low-iron response of an oceanic diatom adapted to chronic iron limitation.</title>
        <authorList>
            <person name="Lommer M."/>
            <person name="Specht M."/>
            <person name="Roy A.S."/>
            <person name="Kraemer L."/>
            <person name="Andreson R."/>
            <person name="Gutowska M.A."/>
            <person name="Wolf J."/>
            <person name="Bergner S.V."/>
            <person name="Schilhabel M.B."/>
            <person name="Klostermeier U.C."/>
            <person name="Beiko R.G."/>
            <person name="Rosenstiel P."/>
            <person name="Hippler M."/>
            <person name="Laroche J."/>
        </authorList>
    </citation>
    <scope>NUCLEOTIDE SEQUENCE [LARGE SCALE GENOMIC DNA]</scope>
    <source>
        <strain evidence="2 3">CCMP1005</strain>
    </source>
</reference>
<feature type="region of interest" description="Disordered" evidence="1">
    <location>
        <begin position="31"/>
        <end position="55"/>
    </location>
</feature>
<organism evidence="2 3">
    <name type="scientific">Thalassiosira oceanica</name>
    <name type="common">Marine diatom</name>
    <dbReference type="NCBI Taxonomy" id="159749"/>
    <lineage>
        <taxon>Eukaryota</taxon>
        <taxon>Sar</taxon>
        <taxon>Stramenopiles</taxon>
        <taxon>Ochrophyta</taxon>
        <taxon>Bacillariophyta</taxon>
        <taxon>Coscinodiscophyceae</taxon>
        <taxon>Thalassiosirophycidae</taxon>
        <taxon>Thalassiosirales</taxon>
        <taxon>Thalassiosiraceae</taxon>
        <taxon>Thalassiosira</taxon>
    </lineage>
</organism>
<name>K0SYZ4_THAOC</name>
<dbReference type="Proteomes" id="UP000266841">
    <property type="component" value="Unassembled WGS sequence"/>
</dbReference>
<evidence type="ECO:0000313" key="3">
    <source>
        <dbReference type="Proteomes" id="UP000266841"/>
    </source>
</evidence>
<evidence type="ECO:0000256" key="1">
    <source>
        <dbReference type="SAM" id="MobiDB-lite"/>
    </source>
</evidence>
<gene>
    <name evidence="2" type="ORF">THAOC_12892</name>
</gene>
<accession>K0SYZ4</accession>
<keyword evidence="3" id="KW-1185">Reference proteome</keyword>
<proteinExistence type="predicted"/>
<dbReference type="AlphaFoldDB" id="K0SYZ4"/>
<dbReference type="EMBL" id="AGNL01015202">
    <property type="protein sequence ID" value="EJK66201.1"/>
    <property type="molecule type" value="Genomic_DNA"/>
</dbReference>
<evidence type="ECO:0000313" key="2">
    <source>
        <dbReference type="EMBL" id="EJK66201.1"/>
    </source>
</evidence>
<sequence length="130" mass="14027">MDKAGAAGWASFFMCWFEGGSGGILRHTSSRAGREGYPAGRPLLGMSPGEGTPPQIPASARMKGFFDKTTPLGEGDKIVTNISKGLKPRLKQLSFLYFETLKVELIFNQPLQVKSLKDLIGCSDTDQTDG</sequence>
<feature type="non-terminal residue" evidence="2">
    <location>
        <position position="130"/>
    </location>
</feature>